<comment type="catalytic activity">
    <reaction evidence="1">
        <text>L-lysine = D-beta-lysine</text>
        <dbReference type="Rhea" id="RHEA:44148"/>
        <dbReference type="ChEBI" id="CHEBI:32551"/>
        <dbReference type="ChEBI" id="CHEBI:84138"/>
    </reaction>
</comment>
<dbReference type="InterPro" id="IPR007197">
    <property type="entry name" value="rSAM"/>
</dbReference>
<dbReference type="SFLD" id="SFLDG01070">
    <property type="entry name" value="PLP-dependent"/>
    <property type="match status" value="1"/>
</dbReference>
<dbReference type="SFLD" id="SFLDF00314">
    <property type="entry name" value="L-lysine_2_3-aminomutase_(yjeK"/>
    <property type="match status" value="1"/>
</dbReference>
<comment type="caution">
    <text evidence="17">The sequence shown here is derived from an EMBL/GenBank/DDBJ whole genome shotgun (WGS) entry which is preliminary data.</text>
</comment>
<evidence type="ECO:0000256" key="14">
    <source>
        <dbReference type="PIRSR" id="PIRSR004911-1"/>
    </source>
</evidence>
<accession>A0A2G6MQH2</accession>
<dbReference type="GO" id="GO:0016853">
    <property type="term" value="F:isomerase activity"/>
    <property type="evidence" value="ECO:0007669"/>
    <property type="project" value="UniProtKB-KW"/>
</dbReference>
<comment type="similarity">
    <text evidence="4">Belongs to the radical SAM superfamily. KamA family.</text>
</comment>
<evidence type="ECO:0000313" key="18">
    <source>
        <dbReference type="Proteomes" id="UP000231203"/>
    </source>
</evidence>
<sequence>MPPSPPFKQKSCCHHSGFFYYNNLKILVDIVKDRSHTWKKIVAEAVRDPAELCRRLEISNENVDLNPDFPMLVPEPFLQRIKPNDPLDPLLLQVLPRKKESAVSPDFTTDPVGEHGSLSPEGILSKYHGRSLIVTGKACSIHCRFCFRRHLPLPEIEKNSISGDFCIDPETIATKFEADPTIHEVILSGGDPLMLSDSQLQDLIVHLDQVPSLQRIRIHTRMPIIIPQRLTENLLNVLGNNKRYGKAAKIIMVLHVNHPNEIDFRISQSIEELIDSGGLLLSQTVLLRQVNDALPVLAELFERLINLGVIPYYLHQLDRVAGATHFEVSHKKGCDLITKLRTQLPGYAVPRYVREIPGEPGKVLLK</sequence>
<evidence type="ECO:0000256" key="10">
    <source>
        <dbReference type="ARBA" id="ARBA00023004"/>
    </source>
</evidence>
<evidence type="ECO:0000259" key="16">
    <source>
        <dbReference type="PROSITE" id="PS51918"/>
    </source>
</evidence>
<keyword evidence="12" id="KW-0413">Isomerase</keyword>
<dbReference type="AlphaFoldDB" id="A0A2G6MQH2"/>
<evidence type="ECO:0000256" key="8">
    <source>
        <dbReference type="ARBA" id="ARBA00022723"/>
    </source>
</evidence>
<evidence type="ECO:0000256" key="6">
    <source>
        <dbReference type="ARBA" id="ARBA00022485"/>
    </source>
</evidence>
<evidence type="ECO:0000256" key="2">
    <source>
        <dbReference type="ARBA" id="ARBA00001933"/>
    </source>
</evidence>
<dbReference type="NCBIfam" id="TIGR00238">
    <property type="entry name" value="KamA family radical SAM protein"/>
    <property type="match status" value="1"/>
</dbReference>
<feature type="binding site" evidence="14">
    <location>
        <position position="139"/>
    </location>
    <ligand>
        <name>[4Fe-4S] cluster</name>
        <dbReference type="ChEBI" id="CHEBI:49883"/>
        <note>4Fe-4S-S-AdoMet</note>
    </ligand>
</feature>
<dbReference type="Proteomes" id="UP000231203">
    <property type="component" value="Unassembled WGS sequence"/>
</dbReference>
<feature type="binding site" evidence="14">
    <location>
        <position position="146"/>
    </location>
    <ligand>
        <name>[4Fe-4S] cluster</name>
        <dbReference type="ChEBI" id="CHEBI:49883"/>
        <note>4Fe-4S-S-AdoMet</note>
    </ligand>
</feature>
<evidence type="ECO:0000256" key="5">
    <source>
        <dbReference type="ARBA" id="ARBA00022363"/>
    </source>
</evidence>
<keyword evidence="7" id="KW-0949">S-adenosyl-L-methionine</keyword>
<feature type="domain" description="Radical SAM core" evidence="16">
    <location>
        <begin position="125"/>
        <end position="348"/>
    </location>
</feature>
<evidence type="ECO:0000313" key="17">
    <source>
        <dbReference type="EMBL" id="PIE62334.1"/>
    </source>
</evidence>
<dbReference type="PANTHER" id="PTHR30538:SF1">
    <property type="entry name" value="L-LYSINE 2,3-AMINOMUTASE"/>
    <property type="match status" value="1"/>
</dbReference>
<evidence type="ECO:0000256" key="12">
    <source>
        <dbReference type="ARBA" id="ARBA00023235"/>
    </source>
</evidence>
<proteinExistence type="inferred from homology"/>
<dbReference type="EMBL" id="PDTI01000051">
    <property type="protein sequence ID" value="PIE62334.1"/>
    <property type="molecule type" value="Genomic_DNA"/>
</dbReference>
<gene>
    <name evidence="17" type="ORF">CSA25_05790</name>
</gene>
<dbReference type="CDD" id="cd01335">
    <property type="entry name" value="Radical_SAM"/>
    <property type="match status" value="1"/>
</dbReference>
<dbReference type="GO" id="GO:0051539">
    <property type="term" value="F:4 iron, 4 sulfur cluster binding"/>
    <property type="evidence" value="ECO:0007669"/>
    <property type="project" value="UniProtKB-KW"/>
</dbReference>
<dbReference type="PANTHER" id="PTHR30538">
    <property type="entry name" value="LYSINE 2,3-AMINOMUTASE-RELATED"/>
    <property type="match status" value="1"/>
</dbReference>
<keyword evidence="9 15" id="KW-0663">Pyridoxal phosphate</keyword>
<name>A0A2G6MQH2_9BACT</name>
<dbReference type="SUPFAM" id="SSF102114">
    <property type="entry name" value="Radical SAM enzymes"/>
    <property type="match status" value="1"/>
</dbReference>
<dbReference type="Gene3D" id="3.20.20.70">
    <property type="entry name" value="Aldolase class I"/>
    <property type="match status" value="1"/>
</dbReference>
<dbReference type="InterPro" id="IPR058240">
    <property type="entry name" value="rSAM_sf"/>
</dbReference>
<dbReference type="PIRSF" id="PIRSF004911">
    <property type="entry name" value="DUF160"/>
    <property type="match status" value="1"/>
</dbReference>
<evidence type="ECO:0000256" key="3">
    <source>
        <dbReference type="ARBA" id="ARBA00001966"/>
    </source>
</evidence>
<dbReference type="GO" id="GO:0046872">
    <property type="term" value="F:metal ion binding"/>
    <property type="evidence" value="ECO:0007669"/>
    <property type="project" value="UniProtKB-KW"/>
</dbReference>
<keyword evidence="10" id="KW-0408">Iron</keyword>
<reference evidence="17 18" key="1">
    <citation type="submission" date="2017-10" db="EMBL/GenBank/DDBJ databases">
        <title>Novel microbial diversity and functional potential in the marine mammal oral microbiome.</title>
        <authorList>
            <person name="Dudek N.K."/>
            <person name="Sun C.L."/>
            <person name="Burstein D."/>
            <person name="Kantor R.S."/>
            <person name="Aliaga Goltsman D.S."/>
            <person name="Bik E.M."/>
            <person name="Thomas B.C."/>
            <person name="Banfield J.F."/>
            <person name="Relman D.A."/>
        </authorList>
    </citation>
    <scope>NUCLEOTIDE SEQUENCE [LARGE SCALE GENOMIC DNA]</scope>
    <source>
        <strain evidence="17">DOLJORAL78_47_202</strain>
    </source>
</reference>
<protein>
    <recommendedName>
        <fullName evidence="5">L-lysine 2,3-aminomutase</fullName>
    </recommendedName>
    <alternativeName>
        <fullName evidence="13">EF-P post-translational modification enzyme B</fullName>
    </alternativeName>
</protein>
<feature type="binding site" evidence="14">
    <location>
        <position position="143"/>
    </location>
    <ligand>
        <name>[4Fe-4S] cluster</name>
        <dbReference type="ChEBI" id="CHEBI:49883"/>
        <note>4Fe-4S-S-AdoMet</note>
    </ligand>
</feature>
<dbReference type="InterPro" id="IPR003739">
    <property type="entry name" value="Lys_aminomutase/Glu_NH3_mut"/>
</dbReference>
<feature type="modified residue" description="N6-(pyridoxal phosphate)lysine" evidence="15">
    <location>
        <position position="362"/>
    </location>
</feature>
<organism evidence="17 18">
    <name type="scientific">Desulfobacter postgatei</name>
    <dbReference type="NCBI Taxonomy" id="2293"/>
    <lineage>
        <taxon>Bacteria</taxon>
        <taxon>Pseudomonadati</taxon>
        <taxon>Thermodesulfobacteriota</taxon>
        <taxon>Desulfobacteria</taxon>
        <taxon>Desulfobacterales</taxon>
        <taxon>Desulfobacteraceae</taxon>
        <taxon>Desulfobacter</taxon>
    </lineage>
</organism>
<comment type="cofactor">
    <cofactor evidence="2 15">
        <name>pyridoxal 5'-phosphate</name>
        <dbReference type="ChEBI" id="CHEBI:597326"/>
    </cofactor>
</comment>
<dbReference type="InterPro" id="IPR022462">
    <property type="entry name" value="EpmB"/>
</dbReference>
<comment type="cofactor">
    <cofactor evidence="3">
        <name>[4Fe-4S] cluster</name>
        <dbReference type="ChEBI" id="CHEBI:49883"/>
    </cofactor>
</comment>
<evidence type="ECO:0000256" key="7">
    <source>
        <dbReference type="ARBA" id="ARBA00022691"/>
    </source>
</evidence>
<dbReference type="PROSITE" id="PS51918">
    <property type="entry name" value="RADICAL_SAM"/>
    <property type="match status" value="1"/>
</dbReference>
<evidence type="ECO:0000256" key="13">
    <source>
        <dbReference type="ARBA" id="ARBA00030756"/>
    </source>
</evidence>
<evidence type="ECO:0000256" key="9">
    <source>
        <dbReference type="ARBA" id="ARBA00022898"/>
    </source>
</evidence>
<keyword evidence="6 14" id="KW-0004">4Fe-4S</keyword>
<evidence type="ECO:0000256" key="15">
    <source>
        <dbReference type="PIRSR" id="PIRSR603739-50"/>
    </source>
</evidence>
<evidence type="ECO:0000256" key="11">
    <source>
        <dbReference type="ARBA" id="ARBA00023014"/>
    </source>
</evidence>
<keyword evidence="11 14" id="KW-0411">Iron-sulfur</keyword>
<evidence type="ECO:0000256" key="1">
    <source>
        <dbReference type="ARBA" id="ARBA00001352"/>
    </source>
</evidence>
<evidence type="ECO:0000256" key="4">
    <source>
        <dbReference type="ARBA" id="ARBA00008703"/>
    </source>
</evidence>
<keyword evidence="8 14" id="KW-0479">Metal-binding</keyword>
<dbReference type="SFLD" id="SFLDS00029">
    <property type="entry name" value="Radical_SAM"/>
    <property type="match status" value="1"/>
</dbReference>
<dbReference type="InterPro" id="IPR013785">
    <property type="entry name" value="Aldolase_TIM"/>
</dbReference>